<dbReference type="GO" id="GO:0005546">
    <property type="term" value="F:phosphatidylinositol-4,5-bisphosphate binding"/>
    <property type="evidence" value="ECO:0007669"/>
    <property type="project" value="TreeGrafter"/>
</dbReference>
<accession>A0A091D4X9</accession>
<dbReference type="GO" id="GO:0012501">
    <property type="term" value="P:programmed cell death"/>
    <property type="evidence" value="ECO:0007669"/>
    <property type="project" value="UniProtKB-KW"/>
</dbReference>
<dbReference type="Pfam" id="PF04598">
    <property type="entry name" value="Gasdermin"/>
    <property type="match status" value="2"/>
</dbReference>
<keyword evidence="4" id="KW-1134">Transmembrane beta strand</keyword>
<reference evidence="15 16" key="1">
    <citation type="submission" date="2013-11" db="EMBL/GenBank/DDBJ databases">
        <title>The Damaraland mole rat (Fukomys damarensis) genome and evolution of African mole rats.</title>
        <authorList>
            <person name="Gladyshev V.N."/>
            <person name="Fang X."/>
        </authorList>
    </citation>
    <scope>NUCLEOTIDE SEQUENCE [LARGE SCALE GENOMIC DNA]</scope>
    <source>
        <tissue evidence="15">Liver</tissue>
    </source>
</reference>
<evidence type="ECO:0000256" key="12">
    <source>
        <dbReference type="ARBA" id="ARBA00038764"/>
    </source>
</evidence>
<evidence type="ECO:0000313" key="16">
    <source>
        <dbReference type="Proteomes" id="UP000028990"/>
    </source>
</evidence>
<evidence type="ECO:0000256" key="3">
    <source>
        <dbReference type="ARBA" id="ARBA00009279"/>
    </source>
</evidence>
<evidence type="ECO:0000313" key="15">
    <source>
        <dbReference type="EMBL" id="KFO25285.1"/>
    </source>
</evidence>
<dbReference type="GO" id="GO:0070269">
    <property type="term" value="P:pyroptotic inflammatory response"/>
    <property type="evidence" value="ECO:0007669"/>
    <property type="project" value="TreeGrafter"/>
</dbReference>
<dbReference type="EMBL" id="KN123376">
    <property type="protein sequence ID" value="KFO25285.1"/>
    <property type="molecule type" value="Genomic_DNA"/>
</dbReference>
<evidence type="ECO:0000259" key="14">
    <source>
        <dbReference type="PROSITE" id="PS51776"/>
    </source>
</evidence>
<dbReference type="AlphaFoldDB" id="A0A091D4X9"/>
<organism evidence="15 16">
    <name type="scientific">Fukomys damarensis</name>
    <name type="common">Damaraland mole rat</name>
    <name type="synonym">Cryptomys damarensis</name>
    <dbReference type="NCBI Taxonomy" id="885580"/>
    <lineage>
        <taxon>Eukaryota</taxon>
        <taxon>Metazoa</taxon>
        <taxon>Chordata</taxon>
        <taxon>Craniata</taxon>
        <taxon>Vertebrata</taxon>
        <taxon>Euteleostomi</taxon>
        <taxon>Mammalia</taxon>
        <taxon>Eutheria</taxon>
        <taxon>Euarchontoglires</taxon>
        <taxon>Glires</taxon>
        <taxon>Rodentia</taxon>
        <taxon>Hystricomorpha</taxon>
        <taxon>Bathyergidae</taxon>
        <taxon>Fukomys</taxon>
    </lineage>
</organism>
<dbReference type="GO" id="GO:0001786">
    <property type="term" value="F:phosphatidylserine binding"/>
    <property type="evidence" value="ECO:0007669"/>
    <property type="project" value="TreeGrafter"/>
</dbReference>
<keyword evidence="6" id="KW-0963">Cytoplasm</keyword>
<evidence type="ECO:0000256" key="10">
    <source>
        <dbReference type="ARBA" id="ARBA00023139"/>
    </source>
</evidence>
<keyword evidence="7" id="KW-1210">Necrosis</keyword>
<protein>
    <submittedName>
        <fullName evidence="15">Gasdermin-C</fullName>
    </submittedName>
</protein>
<dbReference type="InterPro" id="IPR040460">
    <property type="entry name" value="Gasdermin_pore"/>
</dbReference>
<evidence type="ECO:0000256" key="2">
    <source>
        <dbReference type="ARBA" id="ARBA00004651"/>
    </source>
</evidence>
<keyword evidence="11" id="KW-0449">Lipoprotein</keyword>
<dbReference type="PANTHER" id="PTHR16399">
    <property type="entry name" value="GASDERMIN"/>
    <property type="match status" value="1"/>
</dbReference>
<proteinExistence type="inferred from homology"/>
<dbReference type="GO" id="GO:0005886">
    <property type="term" value="C:plasma membrane"/>
    <property type="evidence" value="ECO:0007669"/>
    <property type="project" value="UniProtKB-SubCell"/>
</dbReference>
<evidence type="ECO:0000256" key="5">
    <source>
        <dbReference type="ARBA" id="ARBA00022475"/>
    </source>
</evidence>
<gene>
    <name evidence="15" type="ORF">H920_13313</name>
</gene>
<dbReference type="GO" id="GO:0005829">
    <property type="term" value="C:cytosol"/>
    <property type="evidence" value="ECO:0007669"/>
    <property type="project" value="UniProtKB-SubCell"/>
</dbReference>
<dbReference type="GO" id="GO:0070273">
    <property type="term" value="F:phosphatidylinositol-4-phosphate binding"/>
    <property type="evidence" value="ECO:0007669"/>
    <property type="project" value="TreeGrafter"/>
</dbReference>
<dbReference type="PROSITE" id="PS51776">
    <property type="entry name" value="RH1"/>
    <property type="match status" value="1"/>
</dbReference>
<dbReference type="Proteomes" id="UP000028990">
    <property type="component" value="Unassembled WGS sequence"/>
</dbReference>
<comment type="subcellular location">
    <subcellularLocation>
        <location evidence="2">Cell membrane</location>
        <topology evidence="2">Multi-pass membrane protein</topology>
    </subcellularLocation>
    <subcellularLocation>
        <location evidence="1">Cytoplasm</location>
        <location evidence="1">Cytosol</location>
    </subcellularLocation>
</comment>
<dbReference type="eggNOG" id="ENOG502S0IQ">
    <property type="taxonomic scope" value="Eukaryota"/>
</dbReference>
<feature type="region of interest" description="Disordered" evidence="13">
    <location>
        <begin position="443"/>
        <end position="470"/>
    </location>
</feature>
<evidence type="ECO:0000256" key="8">
    <source>
        <dbReference type="ARBA" id="ARBA00022692"/>
    </source>
</evidence>
<keyword evidence="10" id="KW-0564">Palmitate</keyword>
<dbReference type="Pfam" id="PF17708">
    <property type="entry name" value="Gasdermin_C"/>
    <property type="match status" value="1"/>
</dbReference>
<comment type="similarity">
    <text evidence="3">Belongs to the gasdermin family.</text>
</comment>
<dbReference type="GO" id="GO:0042742">
    <property type="term" value="P:defense response to bacterium"/>
    <property type="evidence" value="ECO:0007669"/>
    <property type="project" value="TreeGrafter"/>
</dbReference>
<dbReference type="InterPro" id="IPR034743">
    <property type="entry name" value="RH1"/>
</dbReference>
<keyword evidence="9" id="KW-0472">Membrane</keyword>
<dbReference type="PANTHER" id="PTHR16399:SF21">
    <property type="entry name" value="GASDERMIN-C"/>
    <property type="match status" value="1"/>
</dbReference>
<evidence type="ECO:0000256" key="9">
    <source>
        <dbReference type="ARBA" id="ARBA00023136"/>
    </source>
</evidence>
<sequence length="470" mass="52736">MSSILERVSKSMIKNLGGKDLTPVKCVLDATKFRQFSILRKKTSFWPWGQSDDIPVEYSLMDILEPSSSFPECVRSGPFHTKDFETKKLKADVGVNAGAEVRMSGEIAQSHKSNLEIQSVSVPKPNLEMLQNRSWRTAWCTYGGAMMSERVSGLAGCIYCQFKRLIGRYNEQAVQEWMPFLGGAGNLDSVFSQDPGLRVELELLQDRGKQLSSQYSKSRKLLEPEPSFLSVCRRRGDNLYVVTEAVELAKDTVLYDNSSVNVSGKVSLPQVTYVKGECQGEGQRVREKTMTVPQGTVLAYRKKQLVIKDKNCTILIFDDTKQKTFQNELSDTQLVLLTQAVEKRILSQQQELVRSILEPNFRYPWHIPITLPAELLALLQEEDMQITYALLEECGLKMELRSPRSTWHLDAKKPLSALYAALSMLLQLAEASVIPGGQPVQGGLAHPSLGRESPQQTWEIAPFPSAPQDE</sequence>
<keyword evidence="8" id="KW-0812">Transmembrane</keyword>
<name>A0A091D4X9_FUKDA</name>
<keyword evidence="5" id="KW-1003">Cell membrane</keyword>
<evidence type="ECO:0000256" key="1">
    <source>
        <dbReference type="ARBA" id="ARBA00004514"/>
    </source>
</evidence>
<feature type="domain" description="RH1" evidence="14">
    <location>
        <begin position="134"/>
        <end position="221"/>
    </location>
</feature>
<evidence type="ECO:0000256" key="6">
    <source>
        <dbReference type="ARBA" id="ARBA00022490"/>
    </source>
</evidence>
<dbReference type="InterPro" id="IPR007677">
    <property type="entry name" value="Gasdermin"/>
</dbReference>
<evidence type="ECO:0000256" key="7">
    <source>
        <dbReference type="ARBA" id="ARBA00022590"/>
    </source>
</evidence>
<evidence type="ECO:0000256" key="4">
    <source>
        <dbReference type="ARBA" id="ARBA00022452"/>
    </source>
</evidence>
<evidence type="ECO:0000256" key="13">
    <source>
        <dbReference type="SAM" id="MobiDB-lite"/>
    </source>
</evidence>
<keyword evidence="16" id="KW-1185">Reference proteome</keyword>
<comment type="subunit">
    <text evidence="12">Homooligomer; homooligomeric ring-shaped pore complex containing 27-28 subunits when inserted in the membrane.</text>
</comment>
<evidence type="ECO:0000256" key="11">
    <source>
        <dbReference type="ARBA" id="ARBA00023288"/>
    </source>
</evidence>
<dbReference type="InterPro" id="IPR041263">
    <property type="entry name" value="Gasdermin_PUB"/>
</dbReference>